<dbReference type="EMBL" id="BAMW01000006">
    <property type="protein sequence ID" value="GAN62263.1"/>
    <property type="molecule type" value="Genomic_DNA"/>
</dbReference>
<name>A0A252AYJ1_9PROT</name>
<dbReference type="Proteomes" id="UP000194641">
    <property type="component" value="Unassembled WGS sequence"/>
</dbReference>
<comment type="function">
    <text evidence="7">Catalyzes the formation of 6,7-dimethyl-8-ribityllumazine by condensation of 5-amino-6-(D-ribitylamino)uracil with 3,4-dihydroxy-2-butanone 4-phosphate. This is the penultimate step in the biosynthesis of riboflavin.</text>
</comment>
<dbReference type="Gene3D" id="3.40.50.960">
    <property type="entry name" value="Lumazine/riboflavin synthase"/>
    <property type="match status" value="1"/>
</dbReference>
<comment type="catalytic activity">
    <reaction evidence="6 7">
        <text>(2S)-2-hydroxy-3-oxobutyl phosphate + 5-amino-6-(D-ribitylamino)uracil = 6,7-dimethyl-8-(1-D-ribityl)lumazine + phosphate + 2 H2O + H(+)</text>
        <dbReference type="Rhea" id="RHEA:26152"/>
        <dbReference type="ChEBI" id="CHEBI:15377"/>
        <dbReference type="ChEBI" id="CHEBI:15378"/>
        <dbReference type="ChEBI" id="CHEBI:15934"/>
        <dbReference type="ChEBI" id="CHEBI:43474"/>
        <dbReference type="ChEBI" id="CHEBI:58201"/>
        <dbReference type="ChEBI" id="CHEBI:58830"/>
        <dbReference type="EC" id="2.5.1.78"/>
    </reaction>
</comment>
<reference evidence="10" key="2">
    <citation type="submission" date="2014-06" db="EMBL/GenBank/DDBJ databases">
        <authorList>
            <person name="Ju J."/>
            <person name="Zhang J."/>
        </authorList>
    </citation>
    <scope>NUCLEOTIDE SEQUENCE [LARGE SCALE GENOMIC DNA]</scope>
    <source>
        <strain evidence="10">DmL_051</strain>
    </source>
</reference>
<feature type="binding site" evidence="7">
    <location>
        <position position="132"/>
    </location>
    <ligand>
        <name>(2S)-2-hydroxy-3-oxobutyl phosphate</name>
        <dbReference type="ChEBI" id="CHEBI:58830"/>
    </ligand>
</feature>
<dbReference type="GO" id="GO:0005829">
    <property type="term" value="C:cytosol"/>
    <property type="evidence" value="ECO:0007669"/>
    <property type="project" value="TreeGrafter"/>
</dbReference>
<feature type="binding site" evidence="7">
    <location>
        <begin position="85"/>
        <end position="87"/>
    </location>
    <ligand>
        <name>5-amino-6-(D-ribitylamino)uracil</name>
        <dbReference type="ChEBI" id="CHEBI:15934"/>
    </ligand>
</feature>
<dbReference type="HAMAP" id="MF_00178">
    <property type="entry name" value="Lumazine_synth"/>
    <property type="match status" value="1"/>
</dbReference>
<dbReference type="SUPFAM" id="SSF52121">
    <property type="entry name" value="Lumazine synthase"/>
    <property type="match status" value="1"/>
</dbReference>
<evidence type="ECO:0000313" key="9">
    <source>
        <dbReference type="EMBL" id="GEN02231.1"/>
    </source>
</evidence>
<dbReference type="PANTHER" id="PTHR21058:SF0">
    <property type="entry name" value="6,7-DIMETHYL-8-RIBITYLLUMAZINE SYNTHASE"/>
    <property type="match status" value="1"/>
</dbReference>
<dbReference type="InterPro" id="IPR034964">
    <property type="entry name" value="LS"/>
</dbReference>
<dbReference type="Pfam" id="PF00885">
    <property type="entry name" value="DMRL_synthase"/>
    <property type="match status" value="1"/>
</dbReference>
<evidence type="ECO:0000256" key="1">
    <source>
        <dbReference type="ARBA" id="ARBA00004917"/>
    </source>
</evidence>
<evidence type="ECO:0000256" key="6">
    <source>
        <dbReference type="ARBA" id="ARBA00048785"/>
    </source>
</evidence>
<dbReference type="GO" id="GO:0009231">
    <property type="term" value="P:riboflavin biosynthetic process"/>
    <property type="evidence" value="ECO:0007669"/>
    <property type="project" value="UniProtKB-UniRule"/>
</dbReference>
<evidence type="ECO:0000313" key="8">
    <source>
        <dbReference type="EMBL" id="GAN62263.1"/>
    </source>
</evidence>
<dbReference type="EC" id="2.5.1.78" evidence="3 7"/>
<evidence type="ECO:0000313" key="12">
    <source>
        <dbReference type="Proteomes" id="UP000194641"/>
    </source>
</evidence>
<feature type="binding site" evidence="7">
    <location>
        <position position="27"/>
    </location>
    <ligand>
        <name>5-amino-6-(D-ribitylamino)uracil</name>
        <dbReference type="ChEBI" id="CHEBI:15934"/>
    </ligand>
</feature>
<comment type="caution">
    <text evidence="10">The sequence shown here is derived from an EMBL/GenBank/DDBJ whole genome shotgun (WGS) entry which is preliminary data.</text>
</comment>
<sequence>MSTRIPVSLPDLNLTPAPRLALIVSRFNEDVTGGLRDGTIEWLGEHNITVAEDDIFAAPGAFEMPLLAQTLAKSGRFEGVICLGCVIKGDTAHFEFISLGTTIGMMQASLATEVPIAFGVLTTYTEEQAELRSRNDIHNKGREAAAACVESLALLRQIKVR</sequence>
<dbReference type="AlphaFoldDB" id="A0A252AYJ1"/>
<comment type="similarity">
    <text evidence="2 7">Belongs to the DMRL synthase family.</text>
</comment>
<dbReference type="InterPro" id="IPR036467">
    <property type="entry name" value="LS/RS_sf"/>
</dbReference>
<feature type="active site" description="Proton donor" evidence="7">
    <location>
        <position position="93"/>
    </location>
</feature>
<accession>A0A252AYJ1</accession>
<reference evidence="12" key="3">
    <citation type="submission" date="2014-06" db="EMBL/GenBank/DDBJ databases">
        <authorList>
            <person name="Winans N.J."/>
            <person name="Newell P.D."/>
            <person name="Douglas A.E."/>
        </authorList>
    </citation>
    <scope>NUCLEOTIDE SEQUENCE [LARGE SCALE GENOMIC DNA]</scope>
</reference>
<gene>
    <name evidence="7 9" type="primary">ribH</name>
    <name evidence="8" type="ORF">Abin_006_253</name>
    <name evidence="9" type="ORF">AIN02nite_02560</name>
    <name evidence="10" type="ORF">HK17_06360</name>
</gene>
<dbReference type="UniPathway" id="UPA00275">
    <property type="reaction ID" value="UER00404"/>
</dbReference>
<proteinExistence type="inferred from homology"/>
<reference evidence="9 13" key="4">
    <citation type="submission" date="2019-07" db="EMBL/GenBank/DDBJ databases">
        <title>Whole genome shotgun sequence of Acetobacter indonesiensis NBRC 16471.</title>
        <authorList>
            <person name="Hosoyama A."/>
            <person name="Uohara A."/>
            <person name="Ohji S."/>
            <person name="Ichikawa N."/>
        </authorList>
    </citation>
    <scope>NUCLEOTIDE SEQUENCE [LARGE SCALE GENOMIC DNA]</scope>
    <source>
        <strain evidence="9 13">NBRC 16471</strain>
    </source>
</reference>
<evidence type="ECO:0000256" key="7">
    <source>
        <dbReference type="HAMAP-Rule" id="MF_00178"/>
    </source>
</evidence>
<organism evidence="10 12">
    <name type="scientific">Acetobacter indonesiensis</name>
    <dbReference type="NCBI Taxonomy" id="104101"/>
    <lineage>
        <taxon>Bacteria</taxon>
        <taxon>Pseudomonadati</taxon>
        <taxon>Pseudomonadota</taxon>
        <taxon>Alphaproteobacteria</taxon>
        <taxon>Acetobacterales</taxon>
        <taxon>Acetobacteraceae</taxon>
        <taxon>Acetobacter</taxon>
    </lineage>
</organism>
<keyword evidence="11" id="KW-1185">Reference proteome</keyword>
<evidence type="ECO:0000256" key="5">
    <source>
        <dbReference type="ARBA" id="ARBA00022679"/>
    </source>
</evidence>
<feature type="binding site" evidence="7">
    <location>
        <begin position="90"/>
        <end position="91"/>
    </location>
    <ligand>
        <name>(2S)-2-hydroxy-3-oxobutyl phosphate</name>
        <dbReference type="ChEBI" id="CHEBI:58830"/>
    </ligand>
</feature>
<feature type="binding site" evidence="7">
    <location>
        <begin position="61"/>
        <end position="63"/>
    </location>
    <ligand>
        <name>5-amino-6-(D-ribitylamino)uracil</name>
        <dbReference type="ChEBI" id="CHEBI:15934"/>
    </ligand>
</feature>
<dbReference type="RefSeq" id="WP_048844755.1">
    <property type="nucleotide sequence ID" value="NZ_BAMW01000006.1"/>
</dbReference>
<evidence type="ECO:0000313" key="13">
    <source>
        <dbReference type="Proteomes" id="UP000321104"/>
    </source>
</evidence>
<evidence type="ECO:0000313" key="11">
    <source>
        <dbReference type="Proteomes" id="UP000032673"/>
    </source>
</evidence>
<dbReference type="EMBL" id="BJXQ01000001">
    <property type="protein sequence ID" value="GEN02231.1"/>
    <property type="molecule type" value="Genomic_DNA"/>
</dbReference>
<comment type="pathway">
    <text evidence="1 7">Cofactor biosynthesis; riboflavin biosynthesis; riboflavin from 2-hydroxy-3-oxobutyl phosphate and 5-amino-6-(D-ribitylamino)uracil: step 1/2.</text>
</comment>
<dbReference type="CDD" id="cd09209">
    <property type="entry name" value="Lumazine_synthase-I"/>
    <property type="match status" value="1"/>
</dbReference>
<keyword evidence="4 7" id="KW-0686">Riboflavin biosynthesis</keyword>
<dbReference type="GO" id="GO:0000906">
    <property type="term" value="F:6,7-dimethyl-8-ribityllumazine synthase activity"/>
    <property type="evidence" value="ECO:0007669"/>
    <property type="project" value="UniProtKB-UniRule"/>
</dbReference>
<dbReference type="PANTHER" id="PTHR21058">
    <property type="entry name" value="6,7-DIMETHYL-8-RIBITYLLUMAZINE SYNTHASE DMRL SYNTHASE LUMAZINE SYNTHASE"/>
    <property type="match status" value="1"/>
</dbReference>
<dbReference type="NCBIfam" id="TIGR00114">
    <property type="entry name" value="lumazine-synth"/>
    <property type="match status" value="1"/>
</dbReference>
<evidence type="ECO:0000256" key="2">
    <source>
        <dbReference type="ARBA" id="ARBA00007424"/>
    </source>
</evidence>
<protein>
    <recommendedName>
        <fullName evidence="3 7">6,7-dimethyl-8-ribityllumazine synthase</fullName>
        <shortName evidence="7">DMRL synthase</shortName>
        <shortName evidence="7">LS</shortName>
        <shortName evidence="7">Lumazine synthase</shortName>
        <ecNumber evidence="3 7">2.5.1.78</ecNumber>
    </recommendedName>
</protein>
<evidence type="ECO:0000313" key="10">
    <source>
        <dbReference type="EMBL" id="OUI96860.1"/>
    </source>
</evidence>
<dbReference type="Proteomes" id="UP000032673">
    <property type="component" value="Unassembled WGS sequence"/>
</dbReference>
<evidence type="ECO:0000256" key="4">
    <source>
        <dbReference type="ARBA" id="ARBA00022619"/>
    </source>
</evidence>
<keyword evidence="5 7" id="KW-0808">Transferase</keyword>
<dbReference type="EMBL" id="JOPA01000002">
    <property type="protein sequence ID" value="OUI96860.1"/>
    <property type="molecule type" value="Genomic_DNA"/>
</dbReference>
<dbReference type="GO" id="GO:0009349">
    <property type="term" value="C:riboflavin synthase complex"/>
    <property type="evidence" value="ECO:0007669"/>
    <property type="project" value="UniProtKB-UniRule"/>
</dbReference>
<evidence type="ECO:0000256" key="3">
    <source>
        <dbReference type="ARBA" id="ARBA00012664"/>
    </source>
</evidence>
<reference evidence="8 11" key="1">
    <citation type="submission" date="2012-11" db="EMBL/GenBank/DDBJ databases">
        <title>Whole genome sequence of Acetobacter indonesiensis 5H-1.</title>
        <authorList>
            <person name="Azuma Y."/>
            <person name="Higashiura N."/>
            <person name="Hirakawa H."/>
            <person name="Matsushita K."/>
        </authorList>
    </citation>
    <scope>NUCLEOTIDE SEQUENCE [LARGE SCALE GENOMIC DNA]</scope>
    <source>
        <strain evidence="8 11">5H-1</strain>
    </source>
</reference>
<feature type="binding site" evidence="7">
    <location>
        <position position="118"/>
    </location>
    <ligand>
        <name>5-amino-6-(D-ribitylamino)uracil</name>
        <dbReference type="ChEBI" id="CHEBI:15934"/>
    </ligand>
</feature>
<dbReference type="Proteomes" id="UP000321104">
    <property type="component" value="Unassembled WGS sequence"/>
</dbReference>
<dbReference type="InterPro" id="IPR002180">
    <property type="entry name" value="LS/RS"/>
</dbReference>